<evidence type="ECO:0000259" key="5">
    <source>
        <dbReference type="Pfam" id="PF18765"/>
    </source>
</evidence>
<evidence type="ECO:0000259" key="4">
    <source>
        <dbReference type="Pfam" id="PF13427"/>
    </source>
</evidence>
<feature type="domain" description="Adenylyltransferase AadA C-terminal" evidence="4">
    <location>
        <begin position="147"/>
        <end position="243"/>
    </location>
</feature>
<dbReference type="SUPFAM" id="SSF81301">
    <property type="entry name" value="Nucleotidyltransferase"/>
    <property type="match status" value="1"/>
</dbReference>
<keyword evidence="2" id="KW-0046">Antibiotic resistance</keyword>
<gene>
    <name evidence="6" type="ORF">bsdtb5_22170</name>
</gene>
<evidence type="ECO:0000256" key="3">
    <source>
        <dbReference type="ARBA" id="ARBA00047831"/>
    </source>
</evidence>
<dbReference type="GO" id="GO:0070566">
    <property type="term" value="F:adenylyltransferase activity"/>
    <property type="evidence" value="ECO:0007669"/>
    <property type="project" value="InterPro"/>
</dbReference>
<dbReference type="InterPro" id="IPR024172">
    <property type="entry name" value="AadA/Aad9"/>
</dbReference>
<evidence type="ECO:0000256" key="2">
    <source>
        <dbReference type="ARBA" id="ARBA00023251"/>
    </source>
</evidence>
<dbReference type="KEGG" id="ahb:bsdtb5_22170"/>
<comment type="catalytic activity">
    <reaction evidence="3">
        <text>spectinomycin + ATP = 9-O-adenylylspectinomycin + diphosphate</text>
        <dbReference type="Rhea" id="RHEA:63228"/>
        <dbReference type="ChEBI" id="CHEBI:30616"/>
        <dbReference type="ChEBI" id="CHEBI:33019"/>
        <dbReference type="ChEBI" id="CHEBI:146260"/>
        <dbReference type="ChEBI" id="CHEBI:146261"/>
    </reaction>
</comment>
<keyword evidence="1 6" id="KW-0808">Transferase</keyword>
<dbReference type="Pfam" id="PF18765">
    <property type="entry name" value="Polbeta"/>
    <property type="match status" value="1"/>
</dbReference>
<organism evidence="6 7">
    <name type="scientific">Anaeromicropila herbilytica</name>
    <dbReference type="NCBI Taxonomy" id="2785025"/>
    <lineage>
        <taxon>Bacteria</taxon>
        <taxon>Bacillati</taxon>
        <taxon>Bacillota</taxon>
        <taxon>Clostridia</taxon>
        <taxon>Lachnospirales</taxon>
        <taxon>Lachnospiraceae</taxon>
        <taxon>Anaeromicropila</taxon>
    </lineage>
</organism>
<accession>A0A7R7ICV3</accession>
<dbReference type="Proteomes" id="UP000595897">
    <property type="component" value="Chromosome"/>
</dbReference>
<dbReference type="PIRSF" id="PIRSF000819">
    <property type="entry name" value="Streptomycin_3-adenylyltransf"/>
    <property type="match status" value="1"/>
</dbReference>
<dbReference type="InterPro" id="IPR043519">
    <property type="entry name" value="NT_sf"/>
</dbReference>
<evidence type="ECO:0000313" key="7">
    <source>
        <dbReference type="Proteomes" id="UP000595897"/>
    </source>
</evidence>
<sequence length="256" mass="29730">MLYQNLIDQFTSMSKEIIGNKLTGIYLHGSMAMNCFNPEKSDIDLIIVIEENITDVQKMEFMKQVVKMNEQAPAKGLEISIVRREYCKPFVYPTPFELHFSPIHEQWFQDNPENYVEHMKGEDRDLAAHFTIINRYGIVLYGEPIENVFGEVSKRDYIESIWSDVEGAREDIADEPMYITLNLCRVLAYLKEDLCLSKKQGGEWGIAHMPERYHPLIINALECYKTNQVMQADKELAGQFADETLTIIGFEREQIE</sequence>
<dbReference type="RefSeq" id="WP_271712077.1">
    <property type="nucleotide sequence ID" value="NZ_AP024169.1"/>
</dbReference>
<proteinExistence type="predicted"/>
<dbReference type="EMBL" id="AP024169">
    <property type="protein sequence ID" value="BCN30922.1"/>
    <property type="molecule type" value="Genomic_DNA"/>
</dbReference>
<name>A0A7R7ICV3_9FIRM</name>
<feature type="domain" description="Polymerase beta nucleotidyltransferase" evidence="5">
    <location>
        <begin position="21"/>
        <end position="68"/>
    </location>
</feature>
<dbReference type="AlphaFoldDB" id="A0A7R7ICV3"/>
<dbReference type="GO" id="GO:0046677">
    <property type="term" value="P:response to antibiotic"/>
    <property type="evidence" value="ECO:0007669"/>
    <property type="project" value="UniProtKB-KW"/>
</dbReference>
<dbReference type="InterPro" id="IPR041633">
    <property type="entry name" value="Polbeta"/>
</dbReference>
<dbReference type="Gene3D" id="3.30.460.10">
    <property type="entry name" value="Beta Polymerase, domain 2"/>
    <property type="match status" value="1"/>
</dbReference>
<dbReference type="InterPro" id="IPR025184">
    <property type="entry name" value="AadA_C"/>
</dbReference>
<reference evidence="6 7" key="1">
    <citation type="submission" date="2020-11" db="EMBL/GenBank/DDBJ databases">
        <title>Draft genome sequencing of a Lachnospiraceae strain isolated from anoxic soil subjected to BSD treatment.</title>
        <authorList>
            <person name="Uek A."/>
            <person name="Tonouchi A."/>
        </authorList>
    </citation>
    <scope>NUCLEOTIDE SEQUENCE [LARGE SCALE GENOMIC DNA]</scope>
    <source>
        <strain evidence="6 7">TB5</strain>
    </source>
</reference>
<keyword evidence="6" id="KW-0548">Nucleotidyltransferase</keyword>
<keyword evidence="7" id="KW-1185">Reference proteome</keyword>
<dbReference type="CDD" id="cd05403">
    <property type="entry name" value="NT_KNTase_like"/>
    <property type="match status" value="1"/>
</dbReference>
<protein>
    <submittedName>
        <fullName evidence="6">Adenylyltransferase</fullName>
    </submittedName>
</protein>
<evidence type="ECO:0000256" key="1">
    <source>
        <dbReference type="ARBA" id="ARBA00022679"/>
    </source>
</evidence>
<dbReference type="Pfam" id="PF13427">
    <property type="entry name" value="AadA_C"/>
    <property type="match status" value="1"/>
</dbReference>
<evidence type="ECO:0000313" key="6">
    <source>
        <dbReference type="EMBL" id="BCN30922.1"/>
    </source>
</evidence>